<evidence type="ECO:0000256" key="1">
    <source>
        <dbReference type="ARBA" id="ARBA00007292"/>
    </source>
</evidence>
<dbReference type="Pfam" id="PF01273">
    <property type="entry name" value="LBP_BPI_CETP"/>
    <property type="match status" value="2"/>
</dbReference>
<comment type="similarity">
    <text evidence="1">Belongs to the BPI/LBP/Plunc superfamily. BPI/LBP family.</text>
</comment>
<dbReference type="STRING" id="84645.A0A498NU03"/>
<keyword evidence="4 10" id="KW-0399">Innate immunity</keyword>
<comment type="function">
    <text evidence="10">The cytotoxic action of BPI is limited to many species of Gram-negative bacteria; this specificity may be explained by a strong affinity of the very basic N-terminal half for the negatively charged lipopolysaccharides that are unique to the Gram-negative bacterial outer envelope.</text>
</comment>
<evidence type="ECO:0000313" key="14">
    <source>
        <dbReference type="Proteomes" id="UP000290572"/>
    </source>
</evidence>
<keyword evidence="6 10" id="KW-0044">Antibiotic</keyword>
<feature type="domain" description="Lipid-binding serum glycoprotein N-terminal" evidence="11">
    <location>
        <begin position="87"/>
        <end position="276"/>
    </location>
</feature>
<evidence type="ECO:0000256" key="7">
    <source>
        <dbReference type="ARBA" id="ARBA00023157"/>
    </source>
</evidence>
<evidence type="ECO:0000256" key="3">
    <source>
        <dbReference type="ARBA" id="ARBA00022529"/>
    </source>
</evidence>
<evidence type="ECO:0000256" key="8">
    <source>
        <dbReference type="ARBA" id="ARBA00023180"/>
    </source>
</evidence>
<dbReference type="Pfam" id="PF02886">
    <property type="entry name" value="LBP_BPI_CETP_C"/>
    <property type="match status" value="3"/>
</dbReference>
<dbReference type="GO" id="GO:0050829">
    <property type="term" value="P:defense response to Gram-negative bacterium"/>
    <property type="evidence" value="ECO:0007669"/>
    <property type="project" value="UniProtKB-UniRule"/>
</dbReference>
<keyword evidence="14" id="KW-1185">Reference proteome</keyword>
<dbReference type="InterPro" id="IPR032942">
    <property type="entry name" value="BPI/LBP/Plunc"/>
</dbReference>
<organism evidence="13 14">
    <name type="scientific">Labeo rohita</name>
    <name type="common">Indian major carp</name>
    <name type="synonym">Cyprinus rohita</name>
    <dbReference type="NCBI Taxonomy" id="84645"/>
    <lineage>
        <taxon>Eukaryota</taxon>
        <taxon>Metazoa</taxon>
        <taxon>Chordata</taxon>
        <taxon>Craniata</taxon>
        <taxon>Vertebrata</taxon>
        <taxon>Euteleostomi</taxon>
        <taxon>Actinopterygii</taxon>
        <taxon>Neopterygii</taxon>
        <taxon>Teleostei</taxon>
        <taxon>Ostariophysi</taxon>
        <taxon>Cypriniformes</taxon>
        <taxon>Cyprinidae</taxon>
        <taxon>Labeoninae</taxon>
        <taxon>Labeonini</taxon>
        <taxon>Labeo</taxon>
    </lineage>
</organism>
<accession>A0A498NU03</accession>
<keyword evidence="5 10" id="KW-0391">Immunity</keyword>
<dbReference type="InterPro" id="IPR017942">
    <property type="entry name" value="Lipid-bd_serum_glycop_N"/>
</dbReference>
<evidence type="ECO:0000256" key="4">
    <source>
        <dbReference type="ARBA" id="ARBA00022588"/>
    </source>
</evidence>
<dbReference type="EMBL" id="QBIY01011105">
    <property type="protein sequence ID" value="RXN35610.1"/>
    <property type="molecule type" value="Genomic_DNA"/>
</dbReference>
<keyword evidence="7 10" id="KW-1015">Disulfide bond</keyword>
<gene>
    <name evidence="13" type="ORF">ROHU_014198</name>
</gene>
<dbReference type="AlphaFoldDB" id="A0A498NU03"/>
<evidence type="ECO:0000259" key="11">
    <source>
        <dbReference type="SMART" id="SM00328"/>
    </source>
</evidence>
<dbReference type="InterPro" id="IPR001124">
    <property type="entry name" value="Lipid-bd_serum_glycop_C"/>
</dbReference>
<evidence type="ECO:0000256" key="9">
    <source>
        <dbReference type="ARBA" id="ARBA00025943"/>
    </source>
</evidence>
<dbReference type="FunFam" id="3.15.10.10:FF:000001">
    <property type="entry name" value="phospholipid transfer protein-like"/>
    <property type="match status" value="1"/>
</dbReference>
<comment type="caution">
    <text evidence="13">The sequence shown here is derived from an EMBL/GenBank/DDBJ whole genome shotgun (WGS) entry which is preliminary data.</text>
</comment>
<feature type="domain" description="Lipid-binding serum glycoprotein C-terminal" evidence="12">
    <location>
        <begin position="716"/>
        <end position="899"/>
    </location>
</feature>
<feature type="domain" description="Lipid-binding serum glycoprotein N-terminal" evidence="11">
    <location>
        <begin position="468"/>
        <end position="701"/>
    </location>
</feature>
<dbReference type="CDD" id="cd00025">
    <property type="entry name" value="BPI1"/>
    <property type="match status" value="1"/>
</dbReference>
<keyword evidence="8 10" id="KW-0325">Glycoprotein</keyword>
<dbReference type="GO" id="GO:0008289">
    <property type="term" value="F:lipid binding"/>
    <property type="evidence" value="ECO:0007669"/>
    <property type="project" value="InterPro"/>
</dbReference>
<reference evidence="13 14" key="1">
    <citation type="submission" date="2018-03" db="EMBL/GenBank/DDBJ databases">
        <title>Draft genome sequence of Rohu Carp (Labeo rohita).</title>
        <authorList>
            <person name="Das P."/>
            <person name="Kushwaha B."/>
            <person name="Joshi C.G."/>
            <person name="Kumar D."/>
            <person name="Nagpure N.S."/>
            <person name="Sahoo L."/>
            <person name="Das S.P."/>
            <person name="Bit A."/>
            <person name="Patnaik S."/>
            <person name="Meher P.K."/>
            <person name="Jayasankar P."/>
            <person name="Koringa P.G."/>
            <person name="Patel N.V."/>
            <person name="Hinsu A.T."/>
            <person name="Kumar R."/>
            <person name="Pandey M."/>
            <person name="Agarwal S."/>
            <person name="Srivastava S."/>
            <person name="Singh M."/>
            <person name="Iquebal M.A."/>
            <person name="Jaiswal S."/>
            <person name="Angadi U.B."/>
            <person name="Kumar N."/>
            <person name="Raza M."/>
            <person name="Shah T.M."/>
            <person name="Rai A."/>
            <person name="Jena J.K."/>
        </authorList>
    </citation>
    <scope>NUCLEOTIDE SEQUENCE [LARGE SCALE GENOMIC DNA]</scope>
    <source>
        <strain evidence="13">DASCIFA01</strain>
        <tissue evidence="13">Testis</tissue>
    </source>
</reference>
<evidence type="ECO:0000256" key="6">
    <source>
        <dbReference type="ARBA" id="ARBA00023022"/>
    </source>
</evidence>
<feature type="domain" description="Lipid-binding serum glycoprotein C-terminal" evidence="12">
    <location>
        <begin position="291"/>
        <end position="471"/>
    </location>
</feature>
<evidence type="ECO:0000256" key="10">
    <source>
        <dbReference type="RuleBase" id="RU369039"/>
    </source>
</evidence>
<evidence type="ECO:0000313" key="13">
    <source>
        <dbReference type="EMBL" id="RXN35610.1"/>
    </source>
</evidence>
<comment type="domain">
    <text evidence="10">The N- and C-terminal barrels adopt an identical fold despite having only 13% of conserved residues.</text>
</comment>
<name>A0A498NU03_LABRO</name>
<dbReference type="PANTHER" id="PTHR10504">
    <property type="entry name" value="BACTERICIDAL PERMEABILITY-INCREASING BPI PROTEIN-RELATED"/>
    <property type="match status" value="1"/>
</dbReference>
<keyword evidence="10" id="KW-0732">Signal</keyword>
<keyword evidence="3 10" id="KW-0929">Antimicrobial</keyword>
<comment type="domain">
    <text evidence="10">The N-terminal region may be exposed to the interior of the granule, whereas the C-terminal portion may be embedded in the membrane. During phagocytosis and degranulation, proteases may be released and activated and cleave BPI at the junction of the N- and C-terminal portions of the molecule, providing controlled release of the N-terminal antibacterial fragment when bacteria are ingested.</text>
</comment>
<dbReference type="GO" id="GO:0005615">
    <property type="term" value="C:extracellular space"/>
    <property type="evidence" value="ECO:0007669"/>
    <property type="project" value="UniProtKB-UniRule"/>
</dbReference>
<keyword evidence="10" id="KW-0964">Secreted</keyword>
<dbReference type="GO" id="GO:0045087">
    <property type="term" value="P:innate immune response"/>
    <property type="evidence" value="ECO:0007669"/>
    <property type="project" value="UniProtKB-UniRule"/>
</dbReference>
<comment type="subunit">
    <text evidence="9 10">Monomer. Homodimer; disulfide-linked.</text>
</comment>
<evidence type="ECO:0000256" key="5">
    <source>
        <dbReference type="ARBA" id="ARBA00022859"/>
    </source>
</evidence>
<dbReference type="Gene3D" id="3.15.20.10">
    <property type="entry name" value="Bactericidal permeability-increasing protein, domain 2"/>
    <property type="match status" value="2"/>
</dbReference>
<dbReference type="Proteomes" id="UP000290572">
    <property type="component" value="Unassembled WGS sequence"/>
</dbReference>
<dbReference type="InterPro" id="IPR017943">
    <property type="entry name" value="Bactericidal_perm-incr_a/b_dom"/>
</dbReference>
<protein>
    <recommendedName>
        <fullName evidence="2 10">Bactericidal permeability-increasing protein</fullName>
        <shortName evidence="10">BPI</shortName>
    </recommendedName>
</protein>
<dbReference type="Gene3D" id="3.15.10.10">
    <property type="entry name" value="Bactericidal permeability-increasing protein, domain 1"/>
    <property type="match status" value="3"/>
</dbReference>
<sequence length="905" mass="99853">MHGRFDSLYIKLQQVDTQPVTHLSYQALGQVDHGDFRVMNRKQSRRFGPAQIPSTVPRLEMMFLWCVLVLVNLVSVATDTNAGVKVRLTQKGLEYGRQIGIASIQQKLRTIQLPDISGTEKVDPIGKVQYSFTGKDSGSFDLSVSELTISTTIAITSDDTGRPTVSMTNCAATVGSVNIKFHGGASWLYNLFRSFINKALRNALQKQICPLVAESIADINPHLKTLNGDMINYVLITVLAKVDQYAEIEYSMMGSPVISNTFIDLGLKGEFYNIGQHKEPPFSPKPFSLPPQDTNMLYFGVSAFSINSAGFVYQTAGVLHLYITDDMIETMYPDLMVKLLVETVKEPLVTFEPNNMTVQASSTVTAYAIQPNSTLSPLFVLNLEGSVSAHIYVTELKLAGNVTLNNFTQCCCQLASRQFKHPDRKRPSIGTSQQFKIIVLEMMFLWCVLVLVNLVSVATDTNAGDKVRLTQKGLEYGRQIAIASIQQKLRTIQLQDISGTERVKAVGKVQYSFTGMQVVNLGLPKSALRLVPGTGVMLSIDNVYINLRGNWRVKYLRIIRNSGSFDLAVSELTISTTIAITSDNTGRPMVSVTNCAATVGSVNVKFHGGASWLYNLFRSFINKALRNALQKKICPLVIRSIADTNPHLKTLNGDMINYVLITVLAKVDQYAEIEYSMVGSPVISNTFIDLGLKGEFYNIGQHKEPPFSPKPFSLPTQDTKMLYFGISAFSINSAGFVYQTAGVLRLSITDDMIGKMYPDLMVKLLVETVKEPLVTFEPNNMTVQASSTVTAYAIQPNSTLSPLFVLNLEGSVSAHIYVTELKLAGNVTLNKFKMSVAESYVGPFQVAFLDTIFTMVLRVAVLPLVNARLREGFPLPAIGKMQLVNSQLQVLKDYLLIGTDVQFNG</sequence>
<dbReference type="PANTHER" id="PTHR10504:SF84">
    <property type="entry name" value="BACTERICIDAL PERMEABILITY-INCREASING PROTEIN"/>
    <property type="match status" value="1"/>
</dbReference>
<evidence type="ECO:0000259" key="12">
    <source>
        <dbReference type="SMART" id="SM00329"/>
    </source>
</evidence>
<dbReference type="SMART" id="SM00328">
    <property type="entry name" value="BPI1"/>
    <property type="match status" value="2"/>
</dbReference>
<proteinExistence type="inferred from homology"/>
<evidence type="ECO:0000256" key="2">
    <source>
        <dbReference type="ARBA" id="ARBA00017827"/>
    </source>
</evidence>
<dbReference type="SUPFAM" id="SSF55394">
    <property type="entry name" value="Bactericidal permeability-increasing protein, BPI"/>
    <property type="match status" value="4"/>
</dbReference>
<dbReference type="SMART" id="SM00329">
    <property type="entry name" value="BPI2"/>
    <property type="match status" value="2"/>
</dbReference>
<comment type="subcellular location">
    <subcellularLocation>
        <location evidence="10">Secreted</location>
    </subcellularLocation>
</comment>